<dbReference type="SUPFAM" id="SSF51735">
    <property type="entry name" value="NAD(P)-binding Rossmann-fold domains"/>
    <property type="match status" value="1"/>
</dbReference>
<dbReference type="PANTHER" id="PTHR24320">
    <property type="entry name" value="RETINOL DEHYDROGENASE"/>
    <property type="match status" value="1"/>
</dbReference>
<dbReference type="AlphaFoldDB" id="A0AAV5A6Z5"/>
<accession>A0AAV5A6Z5</accession>
<feature type="transmembrane region" description="Helical" evidence="3">
    <location>
        <begin position="20"/>
        <end position="39"/>
    </location>
</feature>
<dbReference type="EMBL" id="BPWL01000003">
    <property type="protein sequence ID" value="GJJ08514.1"/>
    <property type="molecule type" value="Genomic_DNA"/>
</dbReference>
<organism evidence="4 5">
    <name type="scientific">Clathrus columnatus</name>
    <dbReference type="NCBI Taxonomy" id="1419009"/>
    <lineage>
        <taxon>Eukaryota</taxon>
        <taxon>Fungi</taxon>
        <taxon>Dikarya</taxon>
        <taxon>Basidiomycota</taxon>
        <taxon>Agaricomycotina</taxon>
        <taxon>Agaricomycetes</taxon>
        <taxon>Phallomycetidae</taxon>
        <taxon>Phallales</taxon>
        <taxon>Clathraceae</taxon>
        <taxon>Clathrus</taxon>
    </lineage>
</organism>
<gene>
    <name evidence="4" type="ORF">Clacol_002732</name>
</gene>
<evidence type="ECO:0000256" key="3">
    <source>
        <dbReference type="SAM" id="Phobius"/>
    </source>
</evidence>
<evidence type="ECO:0000313" key="4">
    <source>
        <dbReference type="EMBL" id="GJJ08514.1"/>
    </source>
</evidence>
<keyword evidence="3" id="KW-0472">Membrane</keyword>
<dbReference type="InterPro" id="IPR036291">
    <property type="entry name" value="NAD(P)-bd_dom_sf"/>
</dbReference>
<dbReference type="PANTHER" id="PTHR24320:SF152">
    <property type="entry name" value="SHORT-CHAIN DEHYDROGENASE_REDUCTASE FAMILY PROTEIN"/>
    <property type="match status" value="1"/>
</dbReference>
<proteinExistence type="inferred from homology"/>
<name>A0AAV5A6Z5_9AGAM</name>
<keyword evidence="5" id="KW-1185">Reference proteome</keyword>
<evidence type="ECO:0000256" key="1">
    <source>
        <dbReference type="ARBA" id="ARBA00006484"/>
    </source>
</evidence>
<keyword evidence="2" id="KW-0560">Oxidoreductase</keyword>
<dbReference type="GO" id="GO:0016491">
    <property type="term" value="F:oxidoreductase activity"/>
    <property type="evidence" value="ECO:0007669"/>
    <property type="project" value="UniProtKB-KW"/>
</dbReference>
<keyword evidence="3" id="KW-1133">Transmembrane helix</keyword>
<comment type="caution">
    <text evidence="4">The sequence shown here is derived from an EMBL/GenBank/DDBJ whole genome shotgun (WGS) entry which is preliminary data.</text>
</comment>
<keyword evidence="3" id="KW-0812">Transmembrane</keyword>
<evidence type="ECO:0008006" key="6">
    <source>
        <dbReference type="Google" id="ProtNLM"/>
    </source>
</evidence>
<evidence type="ECO:0000256" key="2">
    <source>
        <dbReference type="ARBA" id="ARBA00023002"/>
    </source>
</evidence>
<dbReference type="Gene3D" id="3.40.50.720">
    <property type="entry name" value="NAD(P)-binding Rossmann-like Domain"/>
    <property type="match status" value="1"/>
</dbReference>
<protein>
    <recommendedName>
        <fullName evidence="6">Ketoreductase (KR) domain-containing protein</fullName>
    </recommendedName>
</protein>
<sequence length="393" mass="43979">MYRVSKLARERRRTTRDRDLHARTIILTGAFTHVGLTLLEHLAKKGAHIIVLLPTPSLTSTQNEILTLLRTATSNEFIYAESCPLESPTAIKEFCQKFVTIDNEQARRIDALILAHEYSHTGSWRAGLAPHDTERSDKDTRSMATFLLTTLLLPAMLVAPIDRDIRIINLVNPFYAAAIKSFDPKLTYTSSDQKNLMVPRRPTILSEGQRSLRTIIFTRHLQRILDALPSSRNPNLKWKKSNIMAISVSPGISISDIVTPALFPSIESDDIIKWSILHVLCVPRPAIRSHLPIIEDVAQTPQQEIPNTTTTTKRMMSERSIDSVEEILVPGALYADCSIVKLSLGDDEVTSSPPGQVPDVNNLGLGDEGLGRSVWEVLEEAVKVWKKEDDRKI</sequence>
<comment type="similarity">
    <text evidence="1">Belongs to the short-chain dehydrogenases/reductases (SDR) family.</text>
</comment>
<dbReference type="Proteomes" id="UP001050691">
    <property type="component" value="Unassembled WGS sequence"/>
</dbReference>
<reference evidence="4" key="1">
    <citation type="submission" date="2021-10" db="EMBL/GenBank/DDBJ databases">
        <title>De novo Genome Assembly of Clathrus columnatus (Basidiomycota, Fungi) Using Illumina and Nanopore Sequence Data.</title>
        <authorList>
            <person name="Ogiso-Tanaka E."/>
            <person name="Itagaki H."/>
            <person name="Hosoya T."/>
            <person name="Hosaka K."/>
        </authorList>
    </citation>
    <scope>NUCLEOTIDE SEQUENCE</scope>
    <source>
        <strain evidence="4">MO-923</strain>
    </source>
</reference>
<evidence type="ECO:0000313" key="5">
    <source>
        <dbReference type="Proteomes" id="UP001050691"/>
    </source>
</evidence>